<dbReference type="InterPro" id="IPR001611">
    <property type="entry name" value="Leu-rich_rpt"/>
</dbReference>
<feature type="region of interest" description="Disordered" evidence="3">
    <location>
        <begin position="1175"/>
        <end position="1202"/>
    </location>
</feature>
<feature type="compositionally biased region" description="Polar residues" evidence="3">
    <location>
        <begin position="1185"/>
        <end position="1202"/>
    </location>
</feature>
<feature type="region of interest" description="Disordered" evidence="3">
    <location>
        <begin position="1111"/>
        <end position="1132"/>
    </location>
</feature>
<dbReference type="GO" id="GO:0051015">
    <property type="term" value="F:actin filament binding"/>
    <property type="evidence" value="ECO:0007669"/>
    <property type="project" value="InterPro"/>
</dbReference>
<dbReference type="InterPro" id="IPR029006">
    <property type="entry name" value="ADF-H/Gelsolin-like_dom_sf"/>
</dbReference>
<dbReference type="Gene3D" id="3.40.20.10">
    <property type="entry name" value="Severin"/>
    <property type="match status" value="6"/>
</dbReference>
<dbReference type="InterPro" id="IPR032675">
    <property type="entry name" value="LRR_dom_sf"/>
</dbReference>
<proteinExistence type="predicted"/>
<evidence type="ECO:0000259" key="5">
    <source>
        <dbReference type="PROSITE" id="PS50010"/>
    </source>
</evidence>
<dbReference type="InterPro" id="IPR003591">
    <property type="entry name" value="Leu-rich_rpt_typical-subtyp"/>
</dbReference>
<dbReference type="SUPFAM" id="SSF52058">
    <property type="entry name" value="L domain-like"/>
    <property type="match status" value="2"/>
</dbReference>
<feature type="domain" description="PH" evidence="4">
    <location>
        <begin position="916"/>
        <end position="1080"/>
    </location>
</feature>
<dbReference type="CDD" id="cd11291">
    <property type="entry name" value="gelsolin_S6_like"/>
    <property type="match status" value="1"/>
</dbReference>
<evidence type="ECO:0000256" key="2">
    <source>
        <dbReference type="ARBA" id="ARBA00022737"/>
    </source>
</evidence>
<dbReference type="InterPro" id="IPR035899">
    <property type="entry name" value="DBL_dom_sf"/>
</dbReference>
<dbReference type="SMART" id="SM00364">
    <property type="entry name" value="LRR_BAC"/>
    <property type="match status" value="7"/>
</dbReference>
<dbReference type="InterPro" id="IPR000219">
    <property type="entry name" value="DH_dom"/>
</dbReference>
<dbReference type="RefSeq" id="XP_024354576.1">
    <property type="nucleotide sequence ID" value="XM_024491120.1"/>
</dbReference>
<dbReference type="GeneID" id="36337586"/>
<dbReference type="SMART" id="SM00325">
    <property type="entry name" value="RhoGEF"/>
    <property type="match status" value="1"/>
</dbReference>
<dbReference type="PROSITE" id="PS51450">
    <property type="entry name" value="LRR"/>
    <property type="match status" value="6"/>
</dbReference>
<dbReference type="SMART" id="SM00365">
    <property type="entry name" value="LRR_SD22"/>
    <property type="match status" value="5"/>
</dbReference>
<dbReference type="KEGG" id="egl:EGR_01871"/>
<dbReference type="GO" id="GO:0005085">
    <property type="term" value="F:guanyl-nucleotide exchange factor activity"/>
    <property type="evidence" value="ECO:0007669"/>
    <property type="project" value="InterPro"/>
</dbReference>
<dbReference type="GO" id="GO:0030239">
    <property type="term" value="P:myofibril assembly"/>
    <property type="evidence" value="ECO:0007669"/>
    <property type="project" value="TreeGrafter"/>
</dbReference>
<dbReference type="EMBL" id="APAU02000007">
    <property type="protein sequence ID" value="EUB63380.1"/>
    <property type="molecule type" value="Genomic_DNA"/>
</dbReference>
<dbReference type="GO" id="GO:0005737">
    <property type="term" value="C:cytoplasm"/>
    <property type="evidence" value="ECO:0007669"/>
    <property type="project" value="TreeGrafter"/>
</dbReference>
<dbReference type="Gene3D" id="1.20.900.10">
    <property type="entry name" value="Dbl homology (DH) domain"/>
    <property type="match status" value="1"/>
</dbReference>
<dbReference type="Pfam" id="PF00621">
    <property type="entry name" value="RhoGEF"/>
    <property type="match status" value="1"/>
</dbReference>
<dbReference type="Gene3D" id="3.80.10.10">
    <property type="entry name" value="Ribonuclease Inhibitor"/>
    <property type="match status" value="4"/>
</dbReference>
<accession>W6UNX4</accession>
<dbReference type="PROSITE" id="PS50003">
    <property type="entry name" value="PH_DOMAIN"/>
    <property type="match status" value="1"/>
</dbReference>
<feature type="domain" description="DH" evidence="5">
    <location>
        <begin position="630"/>
        <end position="907"/>
    </location>
</feature>
<dbReference type="Pfam" id="PF22697">
    <property type="entry name" value="SOS1_NGEF_PH"/>
    <property type="match status" value="2"/>
</dbReference>
<keyword evidence="2" id="KW-0677">Repeat</keyword>
<evidence type="ECO:0000313" key="6">
    <source>
        <dbReference type="EMBL" id="EUB63380.1"/>
    </source>
</evidence>
<sequence>MATLRAAPARRSRGRQQEQYTHGLLLSRLTTNSLFLQEIEAFQSAASTLGREIQAFVGDISRLEALAHIPRDLSTFELDHGRVDELHRRRRLLLRRLSVCESRGVDLRKRLREVDGIASAVSNSEDEDDGDVGLSGSGREEVVSSLDLPVDRSTQIILVEQYIIQLSEIRLKLRKFWIRFTHGLRNLKTLEEFETRYKKLHPLLNSWQSLITSVSDYLPGHPGAPLLPAASFSDSSLRGLSDASEETDSAVAMAGEEEGMNSDSSNFSSAALVSTAKITAAPEDPMEGLLTIQARSKEAQASGVSILGEILDLIVLGETIRDEAIAAATSCVPSDGSGQIDKTMSITSSNSALARLTLGGRQIDPLIDGKKEDEEYGHNGRDVKEIEDAYESEESDVLGSDELSVEMTNETKGENIECPPSSLPLICLIPEYATAHIVSLRQLEVLACTTLDKAVSQLDRLVQLYTEINQARQWISRGNGLLNPLTAATIVEMDPTACENEIKKLKVFCDLREQNLVLKGNPAQFRKQFSDLLNAEMKVELSQMLRLVEEVEQALKLTVSKLRQQISRSAYPIKPLPSSQQQIQLQQYQPLGHQNLTAPLSKQAPLNQEQASPEIETSEAVASRRNNAKLYQRALQELLVTEANYIRFLKAATQAFSGSPGDPTLPRLPTFVRDNPALLIVNLPEQLVFHNSHFYPQLLECNGDPQLIQQWAESSLIDCAFLWQWASLVDLYTNYCLNYERAAQYTAAFEKHQIHSQWISAYNRYLNLLEAKPEDEQEKEAEGAVVKEDLYKVTSLNRINSCINFENQLLLDGDCDDGGGVSGMGDENEENLPPTRKDSCGEAVKSTSLCRPLLAYSSRLLEPAQRFQRYHLLIDRLKNYAPEGPQKEALTKAHQSMLDMCNTVNVLMRIRGLSDHPSRLGRLLLQDSFTVWYGEGRNNKHQRYVFLFENVILLTKLRQTNSSLVSTVLATLSSSGTSSNQSLTSGVTDLNTEEAGSCGNEIDSLPSSLPSIPIDISSQKPIYEIKMEIKLTEVGLMPSGQEDRRRFAVWTACRAQLYIFQPNNSQVRTQWVRAINDLLSAQLKRIRDDVNRQHNIVTCASPLLQPSSTPCCQHADTARDNSDEQFDEDADMTKPGSYFLTPLKLADLGECSSKVKLGTTGVSGVNEDECTLRQYSSHKQPHGLSPSSATSEDSSLDLSSGPASPDAQLLIPSLTAEYFVGLFKPSIEQLDNTVATYLLTQGKLKLLLEGISQGLTQVLNQIIPPIDLQRHTRKITTANSRLRALESHLQRIQFLRGLDLSGVNFGSIGEHVAAQSSDGVARRSKNRAFVSAASAVLPCTHPLEKMARLEWLKLRNTQLTNSDLPSELKYLNRLEYLSLAKNKLTRLTSITDWPKVFPNLRVLNCRKNQLVSHDAIPPDIFNCPNLQVVDFSCNQLTQVPRGIENASGLLVLNLSNNQLSSVPAEIFTECTELMLLDLSDNCLTVLPAQLRRCSSLQQLVLNRNPFQHYQPRTIVAIKNLEVLHMSGTQRRLDNIPKELDRLTKLADLDLSHNQLVGVPEPVFDLRALRKLDLSYNEISELSALTDNWPSLEYLNLSHNQLVSIPSGLTRLTKLRKLYLNDNQLTFSGLPSGMAKLNDLEVLNASNNKLENIPEGLCRCGRLKRLILSNNELETLPDAIHFLIENLERFDVENNPKLRFPPKPPALQKGAGLAFYNIDFSLDGQLQMMRGISPEPSEDVKKGKESAARLKRMRRRRLDGGENAVTTAAEDTEGSQVVLAGMRHIAGEKDAIMRRRYAEAAQADEKQVAAKRWKEALTKPNLDYSDIFDEDAGTQLGVEIWVIDEFYPKRFEPEDEEYVGQLYSGDCYILLQTREVTEVPKDGGATGNREWRIFYWIGAKASLDKRACVAMHAVNLRNFLGIDGQTQREEQGEESSDFLSLFQGHKITVLEGSSGSTGFHIVACKEAAVRMYRLFGQEKTMYIVSMPVSPDSLDPKFVYLVDGDSCLYVWFGSRSRLLIQTRGRLLAEKIAQKERLNEATISLEHEGRESTEFWAVVMGLWKPAPRPPAVEHQEERPVQAIVDHPKPPTNVQRPPPARDYISADWKLPRPILYDVKLGKGYLELLQVDLPLGQLTRDILNSENVYLVDSGGELFVWMGKKSARFLRYAGFKLAEELTEMMPRGCFGGAEDTLIDEIVADNSVEQTVTAHKRLPPQPCPEGAENEIFRAQFVGWEPTMAVDFTRTAQSVTARGADPNVILERDQIKTDLRALIAPRETPLSWDKAIQLMNDLNYELIEPLELDADFSQGSPTPSLQQFVILDRKWAPVEPRWFGHFFNKDSYIVIARYWDNELSMDTEEVSKTVGEGTVASDKVGGEGEEGEEEEEPTKTVVYFWQGREASELAWLTFNFSLRKDMESRLSRNPNANGRPLSVEFKRVKQQQEDMYFLAHFLRKMVIHSGSYRDRDSAQRLDHVHFYHLRMNGDPIATRCLEVKPAVQTLNSCFSYILRAPKNITNSSMDQVFIWIGESAHPDDKKILQAICDQIYDQSGTKVEMLSEGEEPDAFWTALGGKGKYDKTADYMHYARLFRLSNDAGYFHASEKCADFCQDDLVNDDVMMLDNGEQVYLWLGKKTSDVEVKLSLQAAKLYKEHMARAQPSRPRQLKLTAKNAEPFLFRRCFHGWGPFYEPKDWSG</sequence>
<reference evidence="6 7" key="1">
    <citation type="journal article" date="2013" name="Nat. Genet.">
        <title>The genome of the hydatid tapeworm Echinococcus granulosus.</title>
        <authorList>
            <person name="Zheng H."/>
            <person name="Zhang W."/>
            <person name="Zhang L."/>
            <person name="Zhang Z."/>
            <person name="Li J."/>
            <person name="Lu G."/>
            <person name="Zhu Y."/>
            <person name="Wang Y."/>
            <person name="Huang Y."/>
            <person name="Liu J."/>
            <person name="Kang H."/>
            <person name="Chen J."/>
            <person name="Wang L."/>
            <person name="Chen A."/>
            <person name="Yu S."/>
            <person name="Gao Z."/>
            <person name="Jin L."/>
            <person name="Gu W."/>
            <person name="Wang Z."/>
            <person name="Zhao L."/>
            <person name="Shi B."/>
            <person name="Wen H."/>
            <person name="Lin R."/>
            <person name="Jones M.K."/>
            <person name="Brejova B."/>
            <person name="Vinar T."/>
            <person name="Zhao G."/>
            <person name="McManus D.P."/>
            <person name="Chen Z."/>
            <person name="Zhou Y."/>
            <person name="Wang S."/>
        </authorList>
    </citation>
    <scope>NUCLEOTIDE SEQUENCE [LARGE SCALE GENOMIC DNA]</scope>
</reference>
<dbReference type="InterPro" id="IPR001849">
    <property type="entry name" value="PH_domain"/>
</dbReference>
<dbReference type="STRING" id="6210.W6UNX4"/>
<comment type="caution">
    <text evidence="6">The sequence shown here is derived from an EMBL/GenBank/DDBJ whole genome shotgun (WGS) entry which is preliminary data.</text>
</comment>
<dbReference type="Pfam" id="PF00626">
    <property type="entry name" value="Gelsolin"/>
    <property type="match status" value="4"/>
</dbReference>
<dbReference type="GO" id="GO:0051014">
    <property type="term" value="P:actin filament severing"/>
    <property type="evidence" value="ECO:0007669"/>
    <property type="project" value="TreeGrafter"/>
</dbReference>
<dbReference type="InterPro" id="IPR011993">
    <property type="entry name" value="PH-like_dom_sf"/>
</dbReference>
<feature type="compositionally biased region" description="Acidic residues" evidence="3">
    <location>
        <begin position="2375"/>
        <end position="2384"/>
    </location>
</feature>
<dbReference type="SMART" id="SM00233">
    <property type="entry name" value="PH"/>
    <property type="match status" value="1"/>
</dbReference>
<dbReference type="InterPro" id="IPR007123">
    <property type="entry name" value="Gelsolin-like_dom"/>
</dbReference>
<dbReference type="GO" id="GO:0005634">
    <property type="term" value="C:nucleus"/>
    <property type="evidence" value="ECO:0007669"/>
    <property type="project" value="TreeGrafter"/>
</dbReference>
<keyword evidence="1" id="KW-0433">Leucine-rich repeat</keyword>
<dbReference type="PANTHER" id="PTHR11977:SF51">
    <property type="entry name" value="PROTEIN FLIGHTLESS-1 HOMOLOG"/>
    <property type="match status" value="1"/>
</dbReference>
<dbReference type="OrthoDB" id="20529at2759"/>
<dbReference type="GO" id="GO:0008154">
    <property type="term" value="P:actin polymerization or depolymerization"/>
    <property type="evidence" value="ECO:0007669"/>
    <property type="project" value="TreeGrafter"/>
</dbReference>
<evidence type="ECO:0000259" key="4">
    <source>
        <dbReference type="PROSITE" id="PS50003"/>
    </source>
</evidence>
<keyword evidence="7" id="KW-1185">Reference proteome</keyword>
<evidence type="ECO:0000256" key="3">
    <source>
        <dbReference type="SAM" id="MobiDB-lite"/>
    </source>
</evidence>
<feature type="region of interest" description="Disordered" evidence="3">
    <location>
        <begin position="2358"/>
        <end position="2386"/>
    </location>
</feature>
<feature type="region of interest" description="Disordered" evidence="3">
    <location>
        <begin position="820"/>
        <end position="839"/>
    </location>
</feature>
<protein>
    <submittedName>
        <fullName evidence="6">Uncharacterized protein</fullName>
    </submittedName>
</protein>
<dbReference type="SMART" id="SM00369">
    <property type="entry name" value="LRR_TYP"/>
    <property type="match status" value="11"/>
</dbReference>
<dbReference type="Gene3D" id="2.30.29.30">
    <property type="entry name" value="Pleckstrin-homology domain (PH domain)/Phosphotyrosine-binding domain (PTB)"/>
    <property type="match status" value="1"/>
</dbReference>
<dbReference type="SUPFAM" id="SSF48065">
    <property type="entry name" value="DBL homology domain (DH-domain)"/>
    <property type="match status" value="1"/>
</dbReference>
<dbReference type="GO" id="GO:0051016">
    <property type="term" value="P:barbed-end actin filament capping"/>
    <property type="evidence" value="ECO:0007669"/>
    <property type="project" value="TreeGrafter"/>
</dbReference>
<dbReference type="InterPro" id="IPR007122">
    <property type="entry name" value="Villin/Gelsolin"/>
</dbReference>
<organism evidence="6 7">
    <name type="scientific">Echinococcus granulosus</name>
    <name type="common">Hydatid tapeworm</name>
    <dbReference type="NCBI Taxonomy" id="6210"/>
    <lineage>
        <taxon>Eukaryota</taxon>
        <taxon>Metazoa</taxon>
        <taxon>Spiralia</taxon>
        <taxon>Lophotrochozoa</taxon>
        <taxon>Platyhelminthes</taxon>
        <taxon>Cestoda</taxon>
        <taxon>Eucestoda</taxon>
        <taxon>Cyclophyllidea</taxon>
        <taxon>Taeniidae</taxon>
        <taxon>Echinococcus</taxon>
        <taxon>Echinococcus granulosus group</taxon>
    </lineage>
</organism>
<dbReference type="SUPFAM" id="SSF55753">
    <property type="entry name" value="Actin depolymerizing proteins"/>
    <property type="match status" value="6"/>
</dbReference>
<gene>
    <name evidence="6" type="ORF">EGR_01871</name>
</gene>
<dbReference type="Pfam" id="PF13855">
    <property type="entry name" value="LRR_8"/>
    <property type="match status" value="2"/>
</dbReference>
<dbReference type="CTD" id="36337586"/>
<dbReference type="SMART" id="SM00262">
    <property type="entry name" value="GEL"/>
    <property type="match status" value="5"/>
</dbReference>
<dbReference type="PROSITE" id="PS50010">
    <property type="entry name" value="DH_2"/>
    <property type="match status" value="1"/>
</dbReference>
<dbReference type="PANTHER" id="PTHR11977">
    <property type="entry name" value="VILLIN"/>
    <property type="match status" value="1"/>
</dbReference>
<dbReference type="GO" id="GO:0015629">
    <property type="term" value="C:actin cytoskeleton"/>
    <property type="evidence" value="ECO:0007669"/>
    <property type="project" value="TreeGrafter"/>
</dbReference>
<evidence type="ECO:0000313" key="7">
    <source>
        <dbReference type="Proteomes" id="UP000019149"/>
    </source>
</evidence>
<dbReference type="Proteomes" id="UP000019149">
    <property type="component" value="Unassembled WGS sequence"/>
</dbReference>
<evidence type="ECO:0000256" key="1">
    <source>
        <dbReference type="ARBA" id="ARBA00022614"/>
    </source>
</evidence>
<dbReference type="InterPro" id="IPR055251">
    <property type="entry name" value="SOS1_NGEF_PH"/>
</dbReference>
<dbReference type="SUPFAM" id="SSF50729">
    <property type="entry name" value="PH domain-like"/>
    <property type="match status" value="1"/>
</dbReference>
<dbReference type="GO" id="GO:0005546">
    <property type="term" value="F:phosphatidylinositol-4,5-bisphosphate binding"/>
    <property type="evidence" value="ECO:0007669"/>
    <property type="project" value="TreeGrafter"/>
</dbReference>
<name>W6UNX4_ECHGR</name>